<evidence type="ECO:0000256" key="4">
    <source>
        <dbReference type="ARBA" id="ARBA00022803"/>
    </source>
</evidence>
<dbReference type="OrthoDB" id="153230at2"/>
<keyword evidence="3" id="KW-0677">Repeat</keyword>
<keyword evidence="2" id="KW-0963">Cytoplasm</keyword>
<evidence type="ECO:0000256" key="5">
    <source>
        <dbReference type="ARBA" id="ARBA00038253"/>
    </source>
</evidence>
<evidence type="ECO:0000259" key="7">
    <source>
        <dbReference type="Pfam" id="PF17874"/>
    </source>
</evidence>
<organism evidence="8 9">
    <name type="scientific">Dictyobacter alpinus</name>
    <dbReference type="NCBI Taxonomy" id="2014873"/>
    <lineage>
        <taxon>Bacteria</taxon>
        <taxon>Bacillati</taxon>
        <taxon>Chloroflexota</taxon>
        <taxon>Ktedonobacteria</taxon>
        <taxon>Ktedonobacterales</taxon>
        <taxon>Dictyobacteraceae</taxon>
        <taxon>Dictyobacter</taxon>
    </lineage>
</organism>
<dbReference type="AlphaFoldDB" id="A0A402BKJ8"/>
<dbReference type="InterPro" id="IPR019734">
    <property type="entry name" value="TPR_rpt"/>
</dbReference>
<dbReference type="Gene3D" id="1.25.40.10">
    <property type="entry name" value="Tetratricopeptide repeat domain"/>
    <property type="match status" value="2"/>
</dbReference>
<dbReference type="SMART" id="SM00028">
    <property type="entry name" value="TPR"/>
    <property type="match status" value="4"/>
</dbReference>
<dbReference type="GO" id="GO:0005737">
    <property type="term" value="C:cytoplasm"/>
    <property type="evidence" value="ECO:0007669"/>
    <property type="project" value="UniProtKB-SubCell"/>
</dbReference>
<keyword evidence="4 6" id="KW-0802">TPR repeat</keyword>
<proteinExistence type="inferred from homology"/>
<feature type="domain" description="MalT-like TPR region" evidence="7">
    <location>
        <begin position="152"/>
        <end position="316"/>
    </location>
</feature>
<evidence type="ECO:0000256" key="1">
    <source>
        <dbReference type="ARBA" id="ARBA00004496"/>
    </source>
</evidence>
<gene>
    <name evidence="8" type="ORF">KDA_73430</name>
</gene>
<evidence type="ECO:0000256" key="6">
    <source>
        <dbReference type="PROSITE-ProRule" id="PRU00339"/>
    </source>
</evidence>
<dbReference type="PROSITE" id="PS50005">
    <property type="entry name" value="TPR"/>
    <property type="match status" value="1"/>
</dbReference>
<reference evidence="9" key="1">
    <citation type="submission" date="2018-12" db="EMBL/GenBank/DDBJ databases">
        <title>Tengunoibacter tsumagoiensis gen. nov., sp. nov., Dictyobacter kobayashii sp. nov., D. alpinus sp. nov., and D. joshuensis sp. nov. and description of Dictyobacteraceae fam. nov. within the order Ktedonobacterales isolated from Tengu-no-mugimeshi.</title>
        <authorList>
            <person name="Wang C.M."/>
            <person name="Zheng Y."/>
            <person name="Sakai Y."/>
            <person name="Toyoda A."/>
            <person name="Minakuchi Y."/>
            <person name="Abe K."/>
            <person name="Yokota A."/>
            <person name="Yabe S."/>
        </authorList>
    </citation>
    <scope>NUCLEOTIDE SEQUENCE [LARGE SCALE GENOMIC DNA]</scope>
    <source>
        <strain evidence="9">Uno16</strain>
    </source>
</reference>
<name>A0A402BKJ8_9CHLR</name>
<evidence type="ECO:0000313" key="8">
    <source>
        <dbReference type="EMBL" id="GCE31859.1"/>
    </source>
</evidence>
<dbReference type="PANTHER" id="PTHR46630">
    <property type="entry name" value="TETRATRICOPEPTIDE REPEAT PROTEIN 29"/>
    <property type="match status" value="1"/>
</dbReference>
<comment type="caution">
    <text evidence="8">The sequence shown here is derived from an EMBL/GenBank/DDBJ whole genome shotgun (WGS) entry which is preliminary data.</text>
</comment>
<feature type="repeat" description="TPR" evidence="6">
    <location>
        <begin position="151"/>
        <end position="184"/>
    </location>
</feature>
<dbReference type="EMBL" id="BIFT01000002">
    <property type="protein sequence ID" value="GCE31859.1"/>
    <property type="molecule type" value="Genomic_DNA"/>
</dbReference>
<keyword evidence="9" id="KW-1185">Reference proteome</keyword>
<dbReference type="RefSeq" id="WP_126631778.1">
    <property type="nucleotide sequence ID" value="NZ_BIFT01000002.1"/>
</dbReference>
<dbReference type="SUPFAM" id="SSF48452">
    <property type="entry name" value="TPR-like"/>
    <property type="match status" value="1"/>
</dbReference>
<dbReference type="InterPro" id="IPR011990">
    <property type="entry name" value="TPR-like_helical_dom_sf"/>
</dbReference>
<evidence type="ECO:0000256" key="2">
    <source>
        <dbReference type="ARBA" id="ARBA00022490"/>
    </source>
</evidence>
<dbReference type="PANTHER" id="PTHR46630:SF1">
    <property type="entry name" value="TETRATRICOPEPTIDE REPEAT PROTEIN 29"/>
    <property type="match status" value="1"/>
</dbReference>
<sequence>MASLLPDQQTLAAHISTLLLTLETTAQAYFQSGQLEPALEICQMGMQLIQRPETTATAQAQLKLVYGNMLAVKTNFENTPIEDALLVLEEAKVIAQKTDTPHLLADALQSIGYAHYMAASNKREGDPHLLLPYFQQALEHRRRLQDNRGMSESLFYVGLISDVLGQMETARTYYTQALQLAQQHNYPREAFEALRHLGFLEQVRGNLSQAHHYFAESLQQLEQANIYVYLPFAHIVLADVCLDQKNTDQASFHCQQACELAEEMHIQKAHIFALLTHGRICQSKQASEQAREAFAQAYAIAHTIKLTYAMQQASTAQQNLSSN</sequence>
<dbReference type="Pfam" id="PF17874">
    <property type="entry name" value="TPR_MalT"/>
    <property type="match status" value="1"/>
</dbReference>
<dbReference type="Proteomes" id="UP000287171">
    <property type="component" value="Unassembled WGS sequence"/>
</dbReference>
<protein>
    <recommendedName>
        <fullName evidence="7">MalT-like TPR region domain-containing protein</fullName>
    </recommendedName>
</protein>
<comment type="similarity">
    <text evidence="5">Belongs to the Rap family.</text>
</comment>
<dbReference type="InterPro" id="IPR051476">
    <property type="entry name" value="Bac_ResReg_Asp_Phosphatase"/>
</dbReference>
<dbReference type="InterPro" id="IPR041617">
    <property type="entry name" value="TPR_MalT"/>
</dbReference>
<evidence type="ECO:0000313" key="9">
    <source>
        <dbReference type="Proteomes" id="UP000287171"/>
    </source>
</evidence>
<accession>A0A402BKJ8</accession>
<comment type="subcellular location">
    <subcellularLocation>
        <location evidence="1">Cytoplasm</location>
    </subcellularLocation>
</comment>
<evidence type="ECO:0000256" key="3">
    <source>
        <dbReference type="ARBA" id="ARBA00022737"/>
    </source>
</evidence>